<comment type="caution">
    <text evidence="11">The sequence shown here is derived from an EMBL/GenBank/DDBJ whole genome shotgun (WGS) entry which is preliminary data.</text>
</comment>
<dbReference type="InterPro" id="IPR043519">
    <property type="entry name" value="NT_sf"/>
</dbReference>
<keyword evidence="2" id="KW-1277">Toxin-antitoxin system</keyword>
<evidence type="ECO:0000256" key="4">
    <source>
        <dbReference type="ARBA" id="ARBA00022695"/>
    </source>
</evidence>
<keyword evidence="4" id="KW-0548">Nucleotidyltransferase</keyword>
<gene>
    <name evidence="11" type="ORF">H6F41_05320</name>
</gene>
<organism evidence="11 12">
    <name type="scientific">Pseudanabaena mucicola FACHB-723</name>
    <dbReference type="NCBI Taxonomy" id="2692860"/>
    <lineage>
        <taxon>Bacteria</taxon>
        <taxon>Bacillati</taxon>
        <taxon>Cyanobacteriota</taxon>
        <taxon>Cyanophyceae</taxon>
        <taxon>Pseudanabaenales</taxon>
        <taxon>Pseudanabaenaceae</taxon>
        <taxon>Pseudanabaena</taxon>
    </lineage>
</organism>
<sequence length="100" mass="11825">MITNSLDREYILNELRGLKLKLRDRYKVTKIGIFGSVARNEATEESDIDIVVEMEPNMLKRVGLKQELERLFDKEVDVIRYRKSMNPYLKSEIDREAIYA</sequence>
<keyword evidence="12" id="KW-1185">Reference proteome</keyword>
<dbReference type="SUPFAM" id="SSF81301">
    <property type="entry name" value="Nucleotidyltransferase"/>
    <property type="match status" value="1"/>
</dbReference>
<dbReference type="Proteomes" id="UP000642094">
    <property type="component" value="Unassembled WGS sequence"/>
</dbReference>
<dbReference type="InterPro" id="IPR052038">
    <property type="entry name" value="Type-VII_TA_antitoxin"/>
</dbReference>
<dbReference type="PANTHER" id="PTHR33571">
    <property type="entry name" value="SSL8005 PROTEIN"/>
    <property type="match status" value="1"/>
</dbReference>
<protein>
    <submittedName>
        <fullName evidence="11">Nucleotidyltransferase family protein</fullName>
    </submittedName>
</protein>
<dbReference type="RefSeq" id="WP_190402443.1">
    <property type="nucleotide sequence ID" value="NZ_JACJQB010000006.1"/>
</dbReference>
<keyword evidence="8" id="KW-0460">Magnesium</keyword>
<feature type="domain" description="Polymerase nucleotidyl transferase" evidence="10">
    <location>
        <begin position="16"/>
        <end position="99"/>
    </location>
</feature>
<evidence type="ECO:0000259" key="10">
    <source>
        <dbReference type="Pfam" id="PF01909"/>
    </source>
</evidence>
<evidence type="ECO:0000313" key="12">
    <source>
        <dbReference type="Proteomes" id="UP000642094"/>
    </source>
</evidence>
<evidence type="ECO:0000256" key="6">
    <source>
        <dbReference type="ARBA" id="ARBA00022741"/>
    </source>
</evidence>
<proteinExistence type="inferred from homology"/>
<evidence type="ECO:0000256" key="5">
    <source>
        <dbReference type="ARBA" id="ARBA00022723"/>
    </source>
</evidence>
<keyword evidence="7" id="KW-0067">ATP-binding</keyword>
<dbReference type="EMBL" id="JACJQB010000006">
    <property type="protein sequence ID" value="MBD2187565.1"/>
    <property type="molecule type" value="Genomic_DNA"/>
</dbReference>
<keyword evidence="5" id="KW-0479">Metal-binding</keyword>
<evidence type="ECO:0000256" key="9">
    <source>
        <dbReference type="ARBA" id="ARBA00038276"/>
    </source>
</evidence>
<evidence type="ECO:0000256" key="7">
    <source>
        <dbReference type="ARBA" id="ARBA00022840"/>
    </source>
</evidence>
<comment type="similarity">
    <text evidence="9">Belongs to the MntA antitoxin family.</text>
</comment>
<evidence type="ECO:0000256" key="8">
    <source>
        <dbReference type="ARBA" id="ARBA00022842"/>
    </source>
</evidence>
<comment type="cofactor">
    <cofactor evidence="1">
        <name>Mg(2+)</name>
        <dbReference type="ChEBI" id="CHEBI:18420"/>
    </cofactor>
</comment>
<accession>A0ABR7ZVP1</accession>
<dbReference type="InterPro" id="IPR002934">
    <property type="entry name" value="Polymerase_NTP_transf_dom"/>
</dbReference>
<evidence type="ECO:0000313" key="11">
    <source>
        <dbReference type="EMBL" id="MBD2187565.1"/>
    </source>
</evidence>
<keyword evidence="6" id="KW-0547">Nucleotide-binding</keyword>
<keyword evidence="3" id="KW-0808">Transferase</keyword>
<evidence type="ECO:0000256" key="1">
    <source>
        <dbReference type="ARBA" id="ARBA00001946"/>
    </source>
</evidence>
<dbReference type="Gene3D" id="3.30.460.10">
    <property type="entry name" value="Beta Polymerase, domain 2"/>
    <property type="match status" value="1"/>
</dbReference>
<dbReference type="Pfam" id="PF01909">
    <property type="entry name" value="NTP_transf_2"/>
    <property type="match status" value="1"/>
</dbReference>
<evidence type="ECO:0000256" key="2">
    <source>
        <dbReference type="ARBA" id="ARBA00022649"/>
    </source>
</evidence>
<dbReference type="PANTHER" id="PTHR33571:SF14">
    <property type="entry name" value="PROTEIN ADENYLYLTRANSFERASE MJ0435-RELATED"/>
    <property type="match status" value="1"/>
</dbReference>
<reference evidence="11 12" key="1">
    <citation type="journal article" date="2020" name="ISME J.">
        <title>Comparative genomics reveals insights into cyanobacterial evolution and habitat adaptation.</title>
        <authorList>
            <person name="Chen M.Y."/>
            <person name="Teng W.K."/>
            <person name="Zhao L."/>
            <person name="Hu C.X."/>
            <person name="Zhou Y.K."/>
            <person name="Han B.P."/>
            <person name="Song L.R."/>
            <person name="Shu W.S."/>
        </authorList>
    </citation>
    <scope>NUCLEOTIDE SEQUENCE [LARGE SCALE GENOMIC DNA]</scope>
    <source>
        <strain evidence="11 12">FACHB-723</strain>
    </source>
</reference>
<evidence type="ECO:0000256" key="3">
    <source>
        <dbReference type="ARBA" id="ARBA00022679"/>
    </source>
</evidence>
<name>A0ABR7ZVP1_9CYAN</name>
<dbReference type="CDD" id="cd05403">
    <property type="entry name" value="NT_KNTase_like"/>
    <property type="match status" value="1"/>
</dbReference>